<evidence type="ECO:0000259" key="4">
    <source>
        <dbReference type="PROSITE" id="PS50825"/>
    </source>
</evidence>
<dbReference type="SUPFAM" id="SSF82171">
    <property type="entry name" value="DPP6 N-terminal domain-like"/>
    <property type="match status" value="1"/>
</dbReference>
<feature type="chain" id="PRO_5022681774" evidence="3">
    <location>
        <begin position="23"/>
        <end position="747"/>
    </location>
</feature>
<protein>
    <submittedName>
        <fullName evidence="5">T9SS type A sorting domain-containing protein</fullName>
    </submittedName>
</protein>
<accession>A0A5C6YY82</accession>
<evidence type="ECO:0000313" key="6">
    <source>
        <dbReference type="Proteomes" id="UP000321497"/>
    </source>
</evidence>
<evidence type="ECO:0000256" key="2">
    <source>
        <dbReference type="ARBA" id="ARBA00022737"/>
    </source>
</evidence>
<feature type="domain" description="HYR" evidence="4">
    <location>
        <begin position="570"/>
        <end position="657"/>
    </location>
</feature>
<dbReference type="Pfam" id="PF18962">
    <property type="entry name" value="Por_Secre_tail"/>
    <property type="match status" value="1"/>
</dbReference>
<evidence type="ECO:0000256" key="3">
    <source>
        <dbReference type="SAM" id="SignalP"/>
    </source>
</evidence>
<dbReference type="Gene3D" id="2.130.10.80">
    <property type="entry name" value="Galactose oxidase/kelch, beta-propeller"/>
    <property type="match status" value="2"/>
</dbReference>
<dbReference type="InterPro" id="IPR003410">
    <property type="entry name" value="HYR_dom"/>
</dbReference>
<dbReference type="Pfam" id="PF14312">
    <property type="entry name" value="FG-GAP_2"/>
    <property type="match status" value="2"/>
</dbReference>
<dbReference type="InterPro" id="IPR037293">
    <property type="entry name" value="Gal_Oxidase_central_sf"/>
</dbReference>
<reference evidence="5 6" key="1">
    <citation type="submission" date="2019-08" db="EMBL/GenBank/DDBJ databases">
        <title>Genome of Aequorivita antarctica SW49 (type strain).</title>
        <authorList>
            <person name="Bowman J.P."/>
        </authorList>
    </citation>
    <scope>NUCLEOTIDE SEQUENCE [LARGE SCALE GENOMIC DNA]</scope>
    <source>
        <strain evidence="5 6">SW49</strain>
    </source>
</reference>
<dbReference type="PANTHER" id="PTHR36220">
    <property type="entry name" value="UNNAMED PRODUCT"/>
    <property type="match status" value="1"/>
</dbReference>
<dbReference type="RefSeq" id="WP_146848138.1">
    <property type="nucleotide sequence ID" value="NZ_VORT01000010.1"/>
</dbReference>
<evidence type="ECO:0000313" key="5">
    <source>
        <dbReference type="EMBL" id="TXD72095.1"/>
    </source>
</evidence>
<keyword evidence="1 3" id="KW-0732">Signal</keyword>
<dbReference type="Proteomes" id="UP000321497">
    <property type="component" value="Unassembled WGS sequence"/>
</dbReference>
<dbReference type="NCBIfam" id="TIGR04183">
    <property type="entry name" value="Por_Secre_tail"/>
    <property type="match status" value="1"/>
</dbReference>
<dbReference type="InterPro" id="IPR011043">
    <property type="entry name" value="Gal_Oxase/kelch_b-propeller"/>
</dbReference>
<dbReference type="InterPro" id="IPR013517">
    <property type="entry name" value="FG-GAP"/>
</dbReference>
<keyword evidence="2" id="KW-0677">Repeat</keyword>
<dbReference type="InterPro" id="IPR026444">
    <property type="entry name" value="Secre_tail"/>
</dbReference>
<dbReference type="SUPFAM" id="SSF50965">
    <property type="entry name" value="Galactose oxidase, central domain"/>
    <property type="match status" value="1"/>
</dbReference>
<name>A0A5C6YY82_9FLAO</name>
<comment type="caution">
    <text evidence="5">The sequence shown here is derived from an EMBL/GenBank/DDBJ whole genome shotgun (WGS) entry which is preliminary data.</text>
</comment>
<organism evidence="5 6">
    <name type="scientific">Aequorivita antarctica</name>
    <dbReference type="NCBI Taxonomy" id="153266"/>
    <lineage>
        <taxon>Bacteria</taxon>
        <taxon>Pseudomonadati</taxon>
        <taxon>Bacteroidota</taxon>
        <taxon>Flavobacteriia</taxon>
        <taxon>Flavobacteriales</taxon>
        <taxon>Flavobacteriaceae</taxon>
        <taxon>Aequorivita</taxon>
    </lineage>
</organism>
<proteinExistence type="predicted"/>
<keyword evidence="6" id="KW-1185">Reference proteome</keyword>
<dbReference type="PROSITE" id="PS50825">
    <property type="entry name" value="HYR"/>
    <property type="match status" value="1"/>
</dbReference>
<dbReference type="PANTHER" id="PTHR36220:SF1">
    <property type="entry name" value="GAMMA TUBULIN COMPLEX COMPONENT C-TERMINAL DOMAIN-CONTAINING PROTEIN"/>
    <property type="match status" value="1"/>
</dbReference>
<sequence>MKKIISLFAVFFFLVQFTFSQTQIGQDINGEAALDRSGYSVSMSSDGSIVAIGAYGNDGNGAGSGHVRIYKNINEVWTQVGADIDGEAAGDISGSSVSMSSDGSIVAIGAPYNDGNGALSGQVRIYKNINEVWTQVGSDINGAFFDKSGNSVSISSDGSIVAIGAIGNDGNGTNSGHVRIYKNINEVWTQVGSDINGEAAYDYSGTSVSMSSDGSIVAIGASGNDENGADSGHVRIYKNINEVWTQIGQDINGEAAGDFSGKVSMSSDGSIVAIGASKNAGNGTDSGHVRVYKNINDVWTQVGADIDGEAVEDRSGTSVSMSSDGNIVAIGADRNAGNGTDSGHVRVYKNINEVWTQIGTDIDGEAAEDNFGYSVSMSSDGTIVAIGAPIDNGNGTGSGYVRVYNIPPPNTAPTAVCQSFTAQLGADGSVTIQASDLDGGSSDAEGPVTLSVSPDTFDCSHVGALQVVTLTVTDSEGLTDTCTAIVTVEDNTSPVLVCQDFTIEIGADGTATLDPIDVIASNDDACGIFTVAVDITEFSCADIGTPVTVQVFASDVNGNLSMCTAVVTVVDLLAPVLTCPADQTVDPGAGNLFYIVPDYFGTGEATAIDNCLDPVTITTQDPASGIPLSDGVYIITITATDGYDNTSTCEFELTVESRLGVGDNNANIGSVQMYPNPARHTVMIGNPASLSLENLSIFDIRGRMVKTIDLRNMGAEKAIDVSEMAAATYLVIIQGENGQVTKRLIKE</sequence>
<evidence type="ECO:0000256" key="1">
    <source>
        <dbReference type="ARBA" id="ARBA00022729"/>
    </source>
</evidence>
<dbReference type="EMBL" id="VORT01000010">
    <property type="protein sequence ID" value="TXD72095.1"/>
    <property type="molecule type" value="Genomic_DNA"/>
</dbReference>
<dbReference type="AlphaFoldDB" id="A0A5C6YY82"/>
<gene>
    <name evidence="5" type="ORF">ESU54_13660</name>
</gene>
<feature type="signal peptide" evidence="3">
    <location>
        <begin position="1"/>
        <end position="22"/>
    </location>
</feature>